<evidence type="ECO:0000313" key="3">
    <source>
        <dbReference type="EMBL" id="KAJ8314096.1"/>
    </source>
</evidence>
<dbReference type="Proteomes" id="UP001217089">
    <property type="component" value="Unassembled WGS sequence"/>
</dbReference>
<evidence type="ECO:0000256" key="1">
    <source>
        <dbReference type="ARBA" id="ARBA00023098"/>
    </source>
</evidence>
<keyword evidence="4" id="KW-1185">Reference proteome</keyword>
<dbReference type="EMBL" id="JARBDR010000342">
    <property type="protein sequence ID" value="KAJ8314096.1"/>
    <property type="molecule type" value="Genomic_DNA"/>
</dbReference>
<dbReference type="InterPro" id="IPR052580">
    <property type="entry name" value="Lipid_Hydrolase"/>
</dbReference>
<feature type="domain" description="PNPLA" evidence="2">
    <location>
        <begin position="9"/>
        <end position="155"/>
    </location>
</feature>
<name>A0ABQ9FCY8_TEGGR</name>
<proteinExistence type="predicted"/>
<dbReference type="PANTHER" id="PTHR46394:SF1">
    <property type="entry name" value="PNPLA DOMAIN-CONTAINING PROTEIN"/>
    <property type="match status" value="1"/>
</dbReference>
<sequence>MFKMLLEDLKIDKQIKRYSGASAGAMTAALLAVGYNAAEIKDFLSQDLSHIFLGMFQATKYTDKGETNTRSIHYADSEQDIYRSSLEQRIGSELPDEPIDTKLFKNYIEKKKLQEVAKKEHRLTTIAVDAFLKAEFTDSHRRRLFGDDISVDDAFKALDTDGNGEENDLDRTVVIENGNT</sequence>
<dbReference type="Gene3D" id="3.40.1090.10">
    <property type="entry name" value="Cytosolic phospholipase A2 catalytic domain"/>
    <property type="match status" value="1"/>
</dbReference>
<gene>
    <name evidence="3" type="ORF">KUTeg_008657</name>
</gene>
<evidence type="ECO:0000313" key="4">
    <source>
        <dbReference type="Proteomes" id="UP001217089"/>
    </source>
</evidence>
<keyword evidence="1" id="KW-0443">Lipid metabolism</keyword>
<organism evidence="3 4">
    <name type="scientific">Tegillarca granosa</name>
    <name type="common">Malaysian cockle</name>
    <name type="synonym">Anadara granosa</name>
    <dbReference type="NCBI Taxonomy" id="220873"/>
    <lineage>
        <taxon>Eukaryota</taxon>
        <taxon>Metazoa</taxon>
        <taxon>Spiralia</taxon>
        <taxon>Lophotrochozoa</taxon>
        <taxon>Mollusca</taxon>
        <taxon>Bivalvia</taxon>
        <taxon>Autobranchia</taxon>
        <taxon>Pteriomorphia</taxon>
        <taxon>Arcoida</taxon>
        <taxon>Arcoidea</taxon>
        <taxon>Arcidae</taxon>
        <taxon>Tegillarca</taxon>
    </lineage>
</organism>
<dbReference type="Pfam" id="PF01734">
    <property type="entry name" value="Patatin"/>
    <property type="match status" value="1"/>
</dbReference>
<dbReference type="InterPro" id="IPR002641">
    <property type="entry name" value="PNPLA_dom"/>
</dbReference>
<evidence type="ECO:0000259" key="2">
    <source>
        <dbReference type="Pfam" id="PF01734"/>
    </source>
</evidence>
<dbReference type="SUPFAM" id="SSF52151">
    <property type="entry name" value="FabD/lysophospholipase-like"/>
    <property type="match status" value="1"/>
</dbReference>
<comment type="caution">
    <text evidence="3">The sequence shown here is derived from an EMBL/GenBank/DDBJ whole genome shotgun (WGS) entry which is preliminary data.</text>
</comment>
<protein>
    <recommendedName>
        <fullName evidence="2">PNPLA domain-containing protein</fullName>
    </recommendedName>
</protein>
<reference evidence="3 4" key="1">
    <citation type="submission" date="2022-12" db="EMBL/GenBank/DDBJ databases">
        <title>Chromosome-level genome of Tegillarca granosa.</title>
        <authorList>
            <person name="Kim J."/>
        </authorList>
    </citation>
    <scope>NUCLEOTIDE SEQUENCE [LARGE SCALE GENOMIC DNA]</scope>
    <source>
        <strain evidence="3">Teg-2019</strain>
        <tissue evidence="3">Adductor muscle</tissue>
    </source>
</reference>
<accession>A0ABQ9FCY8</accession>
<dbReference type="PANTHER" id="PTHR46394">
    <property type="entry name" value="ANNEXIN"/>
    <property type="match status" value="1"/>
</dbReference>
<dbReference type="InterPro" id="IPR016035">
    <property type="entry name" value="Acyl_Trfase/lysoPLipase"/>
</dbReference>